<dbReference type="GO" id="GO:0022857">
    <property type="term" value="F:transmembrane transporter activity"/>
    <property type="evidence" value="ECO:0007669"/>
    <property type="project" value="InterPro"/>
</dbReference>
<evidence type="ECO:0000259" key="1">
    <source>
        <dbReference type="Pfam" id="PF04069"/>
    </source>
</evidence>
<organism evidence="2 3">
    <name type="scientific">Sporomusa termitida</name>
    <dbReference type="NCBI Taxonomy" id="2377"/>
    <lineage>
        <taxon>Bacteria</taxon>
        <taxon>Bacillati</taxon>
        <taxon>Bacillota</taxon>
        <taxon>Negativicutes</taxon>
        <taxon>Selenomonadales</taxon>
        <taxon>Sporomusaceae</taxon>
        <taxon>Sporomusa</taxon>
    </lineage>
</organism>
<dbReference type="Proteomes" id="UP000320776">
    <property type="component" value="Chromosome"/>
</dbReference>
<dbReference type="Gene3D" id="3.40.190.10">
    <property type="entry name" value="Periplasmic binding protein-like II"/>
    <property type="match status" value="1"/>
</dbReference>
<dbReference type="AlphaFoldDB" id="A0A517DPI7"/>
<dbReference type="RefSeq" id="WP_144348948.1">
    <property type="nucleotide sequence ID" value="NZ_CP036259.1"/>
</dbReference>
<reference evidence="2 3" key="1">
    <citation type="submission" date="2019-02" db="EMBL/GenBank/DDBJ databases">
        <title>Closed genome of Sporomusa termitida DSM 4440.</title>
        <authorList>
            <person name="Poehlein A."/>
            <person name="Daniel R."/>
        </authorList>
    </citation>
    <scope>NUCLEOTIDE SEQUENCE [LARGE SCALE GENOMIC DNA]</scope>
    <source>
        <strain evidence="2 3">DSM 4440</strain>
    </source>
</reference>
<dbReference type="PROSITE" id="PS51257">
    <property type="entry name" value="PROKAR_LIPOPROTEIN"/>
    <property type="match status" value="1"/>
</dbReference>
<dbReference type="OrthoDB" id="9801163at2"/>
<name>A0A517DPI7_9FIRM</name>
<gene>
    <name evidence="2" type="primary">osmX</name>
    <name evidence="2" type="ORF">SPTER_05520</name>
</gene>
<dbReference type="EMBL" id="CP036259">
    <property type="protein sequence ID" value="QDR79279.1"/>
    <property type="molecule type" value="Genomic_DNA"/>
</dbReference>
<accession>A0A517DPI7</accession>
<proteinExistence type="predicted"/>
<dbReference type="GO" id="GO:0043190">
    <property type="term" value="C:ATP-binding cassette (ABC) transporter complex"/>
    <property type="evidence" value="ECO:0007669"/>
    <property type="project" value="InterPro"/>
</dbReference>
<dbReference type="Gene3D" id="3.40.190.120">
    <property type="entry name" value="Osmoprotection protein (prox), domain 2"/>
    <property type="match status" value="1"/>
</dbReference>
<evidence type="ECO:0000313" key="3">
    <source>
        <dbReference type="Proteomes" id="UP000320776"/>
    </source>
</evidence>
<dbReference type="Pfam" id="PF04069">
    <property type="entry name" value="OpuAC"/>
    <property type="match status" value="1"/>
</dbReference>
<protein>
    <submittedName>
        <fullName evidence="2">Osmoprotectant-binding protein OsmX</fullName>
    </submittedName>
</protein>
<dbReference type="SUPFAM" id="SSF53850">
    <property type="entry name" value="Periplasmic binding protein-like II"/>
    <property type="match status" value="1"/>
</dbReference>
<sequence>MKKALQYVIAVALLVITIVGIVGCGSGKPAGGDSAGKNENKPTIVVGSKTFTEALLLGTLSYQYLQYLGYPVENKVGLGELAVIRPALESKQIGTYWEYTGTVLINVMKHAPSFDEKESFNLVKEWDAKNNIIWLDNAPLNDTYAVMVRKDIADKYNLRTTSDLIEQIKKGEKIRFITSQEYLGRPDGLSHFETVYNFKYPRDLNILAALNIGYEALKNNQAEMALAYTTDARVKAYGLVTLADDKSAFAVYSAAPLFREEILEAYPEIPSQMKKLSSLLDNDTIMDLNKAVDIDKKSVEEVAKQFLTQKGLIK</sequence>
<feature type="domain" description="ABC-type glycine betaine transport system substrate-binding" evidence="1">
    <location>
        <begin position="43"/>
        <end position="309"/>
    </location>
</feature>
<dbReference type="KEGG" id="sted:SPTER_05520"/>
<evidence type="ECO:0000313" key="2">
    <source>
        <dbReference type="EMBL" id="QDR79279.1"/>
    </source>
</evidence>
<dbReference type="InterPro" id="IPR007210">
    <property type="entry name" value="ABC_Gly_betaine_transp_sub-bd"/>
</dbReference>
<keyword evidence="3" id="KW-1185">Reference proteome</keyword>